<reference evidence="2" key="1">
    <citation type="submission" date="2020-10" db="EMBL/GenBank/DDBJ databases">
        <authorList>
            <person name="Gilroy R."/>
        </authorList>
    </citation>
    <scope>NUCLEOTIDE SEQUENCE</scope>
    <source>
        <strain evidence="2">11167</strain>
    </source>
</reference>
<comment type="caution">
    <text evidence="2">The sequence shown here is derived from an EMBL/GenBank/DDBJ whole genome shotgun (WGS) entry which is preliminary data.</text>
</comment>
<dbReference type="EMBL" id="JADIMU010000016">
    <property type="protein sequence ID" value="MBO8442604.1"/>
    <property type="molecule type" value="Genomic_DNA"/>
</dbReference>
<gene>
    <name evidence="2" type="ORF">IAC42_02430</name>
</gene>
<accession>A0A9D9H972</accession>
<reference evidence="2" key="2">
    <citation type="journal article" date="2021" name="PeerJ">
        <title>Extensive microbial diversity within the chicken gut microbiome revealed by metagenomics and culture.</title>
        <authorList>
            <person name="Gilroy R."/>
            <person name="Ravi A."/>
            <person name="Getino M."/>
            <person name="Pursley I."/>
            <person name="Horton D.L."/>
            <person name="Alikhan N.F."/>
            <person name="Baker D."/>
            <person name="Gharbi K."/>
            <person name="Hall N."/>
            <person name="Watson M."/>
            <person name="Adriaenssens E.M."/>
            <person name="Foster-Nyarko E."/>
            <person name="Jarju S."/>
            <person name="Secka A."/>
            <person name="Antonio M."/>
            <person name="Oren A."/>
            <person name="Chaudhuri R.R."/>
            <person name="La Ragione R."/>
            <person name="Hildebrand F."/>
            <person name="Pallen M.J."/>
        </authorList>
    </citation>
    <scope>NUCLEOTIDE SEQUENCE</scope>
    <source>
        <strain evidence="2">11167</strain>
    </source>
</reference>
<evidence type="ECO:0000313" key="3">
    <source>
        <dbReference type="Proteomes" id="UP000823633"/>
    </source>
</evidence>
<sequence length="95" mass="10847">MNEYIYLDCRFNEKSSRTYTYKTTDKTIRPGDMVTVETKDGHKVVDVVAIREDFDENTLSFPIKEIVGKVQPPAGTTIKTETEVEDDLEDEGELP</sequence>
<proteinExistence type="predicted"/>
<feature type="compositionally biased region" description="Acidic residues" evidence="1">
    <location>
        <begin position="83"/>
        <end position="95"/>
    </location>
</feature>
<organism evidence="2 3">
    <name type="scientific">Candidatus Aphodenecus pullistercoris</name>
    <dbReference type="NCBI Taxonomy" id="2840669"/>
    <lineage>
        <taxon>Bacteria</taxon>
        <taxon>Pseudomonadati</taxon>
        <taxon>Spirochaetota</taxon>
        <taxon>Spirochaetia</taxon>
        <taxon>Spirochaetales</taxon>
        <taxon>Candidatus Aphodenecus</taxon>
    </lineage>
</organism>
<name>A0A9D9H972_9SPIR</name>
<evidence type="ECO:0000256" key="1">
    <source>
        <dbReference type="SAM" id="MobiDB-lite"/>
    </source>
</evidence>
<dbReference type="AlphaFoldDB" id="A0A9D9H972"/>
<dbReference type="Proteomes" id="UP000823633">
    <property type="component" value="Unassembled WGS sequence"/>
</dbReference>
<feature type="region of interest" description="Disordered" evidence="1">
    <location>
        <begin position="74"/>
        <end position="95"/>
    </location>
</feature>
<protein>
    <submittedName>
        <fullName evidence="2">Uncharacterized protein</fullName>
    </submittedName>
</protein>
<evidence type="ECO:0000313" key="2">
    <source>
        <dbReference type="EMBL" id="MBO8442604.1"/>
    </source>
</evidence>